<sequence length="843" mass="96987">MGTKKVKISAVKRAAHLKQRKAPLTKQQQQKLAQQKSAKERGQNIFIQKAHKKDEVFQRKKQNKRSAMGLPDVDNEEMDDDELLDNVADMLDGEDLEYLNMKKGRNRKRKHAVGEEADDDDIKHAVGLEKQFAHDTALEDASKKITVDLLPVKTREGEIITRSTQVDFKPKPKAKKAAAEEQVEGEQEEDGEEGEKGDEDDDDDTAEIEYEDSDDDVVNDEEDTNAIKKVAEKKMVSTTDLLIARQQEIERQKYRIGIICSGILEKPEDKMRNFNALFELMDETNKAGVPNLLTVRKVAIVSLTEIFKDILPEYRVGQVDTKMQTVRKATLERVTFENALLQHFKKFLQRLEKLTAAVNRKGHGRVTPQSVKMAEVAVQSMADLLMAHPYFNYVKNIAQLLVYMLNCNYPRMRETVHNCFRYVFANDKKMDMTLFIIRRINHLIKSKNNVVHLECITCLMALKIKNVNLDAEKENELKQKKLEAHRQRLLSLSKKERKRRKKLTELNKELDETRAEENKQTKHAKLTEIVKMLFTIYFRVLKNDPTSKVLSAILEGLAEFAHVINLDFFSDLIEVLNNILETQEDLGYREQLHCIKTIFVILSGQGEVLNIDPIRFYQHFYRNMLAVHAGKNHDDFRIILQTLDEVLVKRRRNMSQQRLMAFIKRLLMVGLNLLHHGTLATLGTIKTTFQLTSVLDILLDTDDSIGSGKYDPTLEDPEYCNASCTALYELTTLQRHYHPIVRKMATHIANGVPASGEGSLPSEIGKLTAMELFEQYDSTQMAFNPTIPVPRPCEPKIKKGQHDYLSPDFKTFYKQMLKNNQVRPTTIDSKSTTFDFYKDLKCK</sequence>
<dbReference type="GO" id="GO:0005730">
    <property type="term" value="C:nucleolus"/>
    <property type="evidence" value="ECO:0007669"/>
    <property type="project" value="UniProtKB-SubCell"/>
</dbReference>
<proteinExistence type="inferred from homology"/>
<evidence type="ECO:0000313" key="11">
    <source>
        <dbReference type="Proteomes" id="UP001652621"/>
    </source>
</evidence>
<evidence type="ECO:0000259" key="8">
    <source>
        <dbReference type="Pfam" id="PF03914"/>
    </source>
</evidence>
<accession>A0A1I8MSC9</accession>
<dbReference type="PANTHER" id="PTHR14428">
    <property type="entry name" value="NUCLEOLAR COMPLEX PROTEIN 3"/>
    <property type="match status" value="1"/>
</dbReference>
<comment type="subcellular location">
    <subcellularLocation>
        <location evidence="1 5">Nucleus</location>
        <location evidence="1 5">Nucleolus</location>
    </subcellularLocation>
</comment>
<dbReference type="KEGG" id="mde:101888656"/>
<dbReference type="eggNOG" id="KOG2153">
    <property type="taxonomic scope" value="Eukaryota"/>
</dbReference>
<evidence type="ECO:0000256" key="7">
    <source>
        <dbReference type="SAM" id="MobiDB-lite"/>
    </source>
</evidence>
<dbReference type="SUPFAM" id="SSF48371">
    <property type="entry name" value="ARM repeat"/>
    <property type="match status" value="1"/>
</dbReference>
<dbReference type="VEuPathDB" id="VectorBase:MDOMA2_003790"/>
<organism evidence="10">
    <name type="scientific">Musca domestica</name>
    <name type="common">House fly</name>
    <dbReference type="NCBI Taxonomy" id="7370"/>
    <lineage>
        <taxon>Eukaryota</taxon>
        <taxon>Metazoa</taxon>
        <taxon>Ecdysozoa</taxon>
        <taxon>Arthropoda</taxon>
        <taxon>Hexapoda</taxon>
        <taxon>Insecta</taxon>
        <taxon>Pterygota</taxon>
        <taxon>Neoptera</taxon>
        <taxon>Endopterygota</taxon>
        <taxon>Diptera</taxon>
        <taxon>Brachycera</taxon>
        <taxon>Muscomorpha</taxon>
        <taxon>Muscoidea</taxon>
        <taxon>Muscidae</taxon>
        <taxon>Musca</taxon>
    </lineage>
</organism>
<dbReference type="STRING" id="7370.A0A1I8MSC9"/>
<feature type="compositionally biased region" description="Basic residues" evidence="7">
    <location>
        <begin position="102"/>
        <end position="111"/>
    </location>
</feature>
<evidence type="ECO:0000313" key="10">
    <source>
        <dbReference type="EnsemblMetazoa" id="MDOA007953-PA"/>
    </source>
</evidence>
<dbReference type="InterPro" id="IPR005612">
    <property type="entry name" value="CCAAT-binding_factor"/>
</dbReference>
<dbReference type="InterPro" id="IPR011501">
    <property type="entry name" value="Noc3_N"/>
</dbReference>
<dbReference type="Pfam" id="PF03914">
    <property type="entry name" value="CBF"/>
    <property type="match status" value="1"/>
</dbReference>
<evidence type="ECO:0000256" key="2">
    <source>
        <dbReference type="ARBA" id="ARBA00007797"/>
    </source>
</evidence>
<feature type="region of interest" description="Disordered" evidence="7">
    <location>
        <begin position="161"/>
        <end position="206"/>
    </location>
</feature>
<feature type="compositionally biased region" description="Acidic residues" evidence="7">
    <location>
        <begin position="181"/>
        <end position="206"/>
    </location>
</feature>
<dbReference type="GO" id="GO:0006270">
    <property type="term" value="P:DNA replication initiation"/>
    <property type="evidence" value="ECO:0007669"/>
    <property type="project" value="TreeGrafter"/>
</dbReference>
<name>A0A1I8MSC9_MUSDO</name>
<feature type="region of interest" description="Disordered" evidence="7">
    <location>
        <begin position="102"/>
        <end position="122"/>
    </location>
</feature>
<evidence type="ECO:0000256" key="4">
    <source>
        <dbReference type="ARBA" id="ARBA00023242"/>
    </source>
</evidence>
<dbReference type="GO" id="GO:0003682">
    <property type="term" value="F:chromatin binding"/>
    <property type="evidence" value="ECO:0007669"/>
    <property type="project" value="TreeGrafter"/>
</dbReference>
<reference evidence="12" key="2">
    <citation type="submission" date="2025-04" db="UniProtKB">
        <authorList>
            <consortium name="RefSeq"/>
        </authorList>
    </citation>
    <scope>IDENTIFICATION</scope>
    <source>
        <strain evidence="12">Aabys</strain>
    </source>
</reference>
<evidence type="ECO:0000256" key="5">
    <source>
        <dbReference type="PIRNR" id="PIRNR028977"/>
    </source>
</evidence>
<evidence type="ECO:0000259" key="9">
    <source>
        <dbReference type="Pfam" id="PF07540"/>
    </source>
</evidence>
<dbReference type="InterPro" id="IPR016903">
    <property type="entry name" value="Nucleolar_cplx-assoc_3"/>
</dbReference>
<keyword evidence="4" id="KW-0539">Nucleus</keyword>
<dbReference type="RefSeq" id="XP_005184384.1">
    <property type="nucleotide sequence ID" value="XM_005184327.3"/>
</dbReference>
<evidence type="ECO:0000256" key="3">
    <source>
        <dbReference type="ARBA" id="ARBA00023054"/>
    </source>
</evidence>
<evidence type="ECO:0000256" key="1">
    <source>
        <dbReference type="ARBA" id="ARBA00004604"/>
    </source>
</evidence>
<comment type="similarity">
    <text evidence="2 5">Belongs to the CBF/MAK21 family.</text>
</comment>
<feature type="domain" description="Nucleolar complex-associated protein 3 N-terminal" evidence="9">
    <location>
        <begin position="252"/>
        <end position="347"/>
    </location>
</feature>
<dbReference type="InterPro" id="IPR016024">
    <property type="entry name" value="ARM-type_fold"/>
</dbReference>
<dbReference type="Pfam" id="PF07540">
    <property type="entry name" value="NOC3p"/>
    <property type="match status" value="1"/>
</dbReference>
<dbReference type="AlphaFoldDB" id="A0A1I8MSC9"/>
<evidence type="ECO:0000256" key="6">
    <source>
        <dbReference type="SAM" id="Coils"/>
    </source>
</evidence>
<protein>
    <recommendedName>
        <fullName evidence="5">Nucleolar complex protein 3 homolog</fullName>
        <shortName evidence="5">NOC3 protein homolog</shortName>
    </recommendedName>
</protein>
<dbReference type="VEuPathDB" id="VectorBase:MDOA007953"/>
<feature type="compositionally biased region" description="Basic residues" evidence="7">
    <location>
        <begin position="13"/>
        <end position="23"/>
    </location>
</feature>
<feature type="domain" description="CCAAT-binding factor" evidence="8">
    <location>
        <begin position="592"/>
        <end position="745"/>
    </location>
</feature>
<keyword evidence="11" id="KW-1185">Reference proteome</keyword>
<dbReference type="PANTHER" id="PTHR14428:SF5">
    <property type="entry name" value="NUCLEOLAR COMPLEX PROTEIN 3 HOMOLOG"/>
    <property type="match status" value="1"/>
</dbReference>
<feature type="region of interest" description="Disordered" evidence="7">
    <location>
        <begin position="1"/>
        <end position="78"/>
    </location>
</feature>
<dbReference type="Proteomes" id="UP001652621">
    <property type="component" value="Unplaced"/>
</dbReference>
<dbReference type="EnsemblMetazoa" id="MDOA007953-RA">
    <property type="protein sequence ID" value="MDOA007953-PA"/>
    <property type="gene ID" value="MDOA007953"/>
</dbReference>
<dbReference type="PIRSF" id="PIRSF028977">
    <property type="entry name" value="Nucleolar_complex_p3"/>
    <property type="match status" value="1"/>
</dbReference>
<keyword evidence="3 6" id="KW-0175">Coiled coil</keyword>
<evidence type="ECO:0000313" key="12">
    <source>
        <dbReference type="RefSeq" id="XP_005184384.1"/>
    </source>
</evidence>
<dbReference type="OrthoDB" id="10263597at2759"/>
<gene>
    <name evidence="10" type="primary">101888656</name>
    <name evidence="12" type="synonym">LOC101888656</name>
</gene>
<feature type="coiled-coil region" evidence="6">
    <location>
        <begin position="459"/>
        <end position="523"/>
    </location>
</feature>
<reference evidence="10" key="1">
    <citation type="submission" date="2021-01" db="UniProtKB">
        <authorList>
            <consortium name="EnsemblMetazoa"/>
        </authorList>
    </citation>
    <scope>IDENTIFICATION</scope>
    <source>
        <strain evidence="10">Aabys</strain>
    </source>
</reference>
<feature type="compositionally biased region" description="Low complexity" evidence="7">
    <location>
        <begin position="26"/>
        <end position="36"/>
    </location>
</feature>